<dbReference type="PRINTS" id="PR00113">
    <property type="entry name" value="ALKPHPHTASE"/>
</dbReference>
<dbReference type="EMBL" id="CP029210">
    <property type="protein sequence ID" value="AWI55095.1"/>
    <property type="molecule type" value="Genomic_DNA"/>
</dbReference>
<feature type="binding site" evidence="3">
    <location>
        <position position="369"/>
    </location>
    <ligand>
        <name>Zn(2+)</name>
        <dbReference type="ChEBI" id="CHEBI:29105"/>
        <label>2</label>
    </ligand>
</feature>
<dbReference type="SMART" id="SM00098">
    <property type="entry name" value="alkPPc"/>
    <property type="match status" value="1"/>
</dbReference>
<dbReference type="InterPro" id="IPR001952">
    <property type="entry name" value="Alkaline_phosphatase"/>
</dbReference>
<feature type="binding site" evidence="3">
    <location>
        <position position="328"/>
    </location>
    <ligand>
        <name>Zn(2+)</name>
        <dbReference type="ChEBI" id="CHEBI:29105"/>
        <label>2</label>
    </ligand>
</feature>
<dbReference type="KEGG" id="aon:DEH84_04395"/>
<dbReference type="OrthoDB" id="9794455at2"/>
<organism evidence="5 6">
    <name type="scientific">Aquabacterium olei</name>
    <dbReference type="NCBI Taxonomy" id="1296669"/>
    <lineage>
        <taxon>Bacteria</taxon>
        <taxon>Pseudomonadati</taxon>
        <taxon>Pseudomonadota</taxon>
        <taxon>Betaproteobacteria</taxon>
        <taxon>Burkholderiales</taxon>
        <taxon>Aquabacterium</taxon>
    </lineage>
</organism>
<sequence>MAAPPVVQGPESVADWHAAGARFIQQGHRLKPITGRARNVILFVGDGMGISTQTAARILEGQQRGQPGEENRLAFETFPYSALSKTYAWDQQTPDSAPTMTALITGYKTREGMLSVNHLTPRNACDASVVAAHAVPSLLEMAAARGKATGIVSTARLTHATPGATYAHTAARDWESDAEVAAACPGHATPVKDIARQLIEAPPAVRQNLKVALGGGRSMFMPRGVADPEYAARTGRRLDGRDLTAEWVQTRGPGARYIWNRAGFDALDVRHTGPVLGLFEPSHMQYEADRPTDPAGEPSLAEMTEKAIRLLQRERRGYFLMVEAGRIDHAHHAGNARRALQDTIALSDAVRRAMALTREADTLIVVTADHSHTFTMAGYPHRGNDILGLVKGVPDEDGQPPTVTLADDGKPYTTLGYQNGPGVTPATLAAGARPDLSRVDTTALHFLQQAAVPLQSETHGGEDVAIWARGPRAHLVRGSMEQNWVFHVMRDAFGF</sequence>
<keyword evidence="6" id="KW-1185">Reference proteome</keyword>
<reference evidence="5 6" key="1">
    <citation type="submission" date="2018-05" db="EMBL/GenBank/DDBJ databases">
        <title>complete genome sequence of Aquabacterium olei NBRC 110486.</title>
        <authorList>
            <person name="Tang B."/>
            <person name="Chang J."/>
            <person name="Zhang L."/>
            <person name="Yang H."/>
        </authorList>
    </citation>
    <scope>NUCLEOTIDE SEQUENCE [LARGE SCALE GENOMIC DNA]</scope>
    <source>
        <strain evidence="5 6">NBRC 110486</strain>
    </source>
</reference>
<feature type="binding site" evidence="3">
    <location>
        <position position="459"/>
    </location>
    <ligand>
        <name>Zn(2+)</name>
        <dbReference type="ChEBI" id="CHEBI:29105"/>
        <label>2</label>
    </ligand>
</feature>
<gene>
    <name evidence="5" type="ORF">DEH84_04395</name>
</gene>
<dbReference type="AlphaFoldDB" id="A0A2U8FVJ1"/>
<dbReference type="Gene3D" id="3.40.720.10">
    <property type="entry name" value="Alkaline Phosphatase, subunit A"/>
    <property type="match status" value="1"/>
</dbReference>
<feature type="binding site" evidence="3">
    <location>
        <position position="370"/>
    </location>
    <ligand>
        <name>Zn(2+)</name>
        <dbReference type="ChEBI" id="CHEBI:29105"/>
        <label>2</label>
    </ligand>
</feature>
<dbReference type="PANTHER" id="PTHR11596">
    <property type="entry name" value="ALKALINE PHOSPHATASE"/>
    <property type="match status" value="1"/>
</dbReference>
<feature type="binding site" evidence="3">
    <location>
        <position position="161"/>
    </location>
    <ligand>
        <name>Mg(2+)</name>
        <dbReference type="ChEBI" id="CHEBI:18420"/>
    </ligand>
</feature>
<evidence type="ECO:0000313" key="5">
    <source>
        <dbReference type="EMBL" id="AWI55095.1"/>
    </source>
</evidence>
<protein>
    <submittedName>
        <fullName evidence="5">Alkaline phosphatase</fullName>
    </submittedName>
</protein>
<feature type="active site" description="Phosphoserine intermediate" evidence="2">
    <location>
        <position position="96"/>
    </location>
</feature>
<accession>A0A2U8FVJ1</accession>
<dbReference type="SUPFAM" id="SSF53649">
    <property type="entry name" value="Alkaline phosphatase-like"/>
    <property type="match status" value="1"/>
</dbReference>
<evidence type="ECO:0000256" key="2">
    <source>
        <dbReference type="PIRSR" id="PIRSR601952-1"/>
    </source>
</evidence>
<dbReference type="CDD" id="cd16012">
    <property type="entry name" value="ALP"/>
    <property type="match status" value="1"/>
</dbReference>
<keyword evidence="3" id="KW-0479">Metal-binding</keyword>
<evidence type="ECO:0000256" key="4">
    <source>
        <dbReference type="RuleBase" id="RU003946"/>
    </source>
</evidence>
<feature type="binding site" evidence="3">
    <location>
        <position position="46"/>
    </location>
    <ligand>
        <name>Mg(2+)</name>
        <dbReference type="ChEBI" id="CHEBI:18420"/>
    </ligand>
</feature>
<feature type="binding site" evidence="3">
    <location>
        <position position="332"/>
    </location>
    <ligand>
        <name>Zn(2+)</name>
        <dbReference type="ChEBI" id="CHEBI:29105"/>
        <label>2</label>
    </ligand>
</feature>
<feature type="binding site" evidence="3">
    <location>
        <position position="323"/>
    </location>
    <ligand>
        <name>Mg(2+)</name>
        <dbReference type="ChEBI" id="CHEBI:18420"/>
    </ligand>
</feature>
<proteinExistence type="inferred from homology"/>
<keyword evidence="3" id="KW-0460">Magnesium</keyword>
<dbReference type="InterPro" id="IPR017850">
    <property type="entry name" value="Alkaline_phosphatase_core_sf"/>
</dbReference>
<evidence type="ECO:0000256" key="1">
    <source>
        <dbReference type="ARBA" id="ARBA00022553"/>
    </source>
</evidence>
<dbReference type="PANTHER" id="PTHR11596:SF5">
    <property type="entry name" value="ALKALINE PHOSPHATASE"/>
    <property type="match status" value="1"/>
</dbReference>
<keyword evidence="3" id="KW-0862">Zinc</keyword>
<dbReference type="Proteomes" id="UP000244892">
    <property type="component" value="Chromosome"/>
</dbReference>
<keyword evidence="1" id="KW-0597">Phosphoprotein</keyword>
<comment type="similarity">
    <text evidence="4">Belongs to the alkaline phosphatase family.</text>
</comment>
<dbReference type="Pfam" id="PF00245">
    <property type="entry name" value="Alk_phosphatase"/>
    <property type="match status" value="1"/>
</dbReference>
<comment type="cofactor">
    <cofactor evidence="3">
        <name>Zn(2+)</name>
        <dbReference type="ChEBI" id="CHEBI:29105"/>
    </cofactor>
    <text evidence="3">Binds 2 Zn(2+) ions.</text>
</comment>
<dbReference type="GO" id="GO:0046872">
    <property type="term" value="F:metal ion binding"/>
    <property type="evidence" value="ECO:0007669"/>
    <property type="project" value="UniProtKB-KW"/>
</dbReference>
<feature type="binding site" evidence="3">
    <location>
        <position position="46"/>
    </location>
    <ligand>
        <name>Zn(2+)</name>
        <dbReference type="ChEBI" id="CHEBI:29105"/>
        <label>2</label>
    </ligand>
</feature>
<name>A0A2U8FVJ1_9BURK</name>
<dbReference type="GO" id="GO:0004035">
    <property type="term" value="F:alkaline phosphatase activity"/>
    <property type="evidence" value="ECO:0007669"/>
    <property type="project" value="TreeGrafter"/>
</dbReference>
<evidence type="ECO:0000313" key="6">
    <source>
        <dbReference type="Proteomes" id="UP000244892"/>
    </source>
</evidence>
<evidence type="ECO:0000256" key="3">
    <source>
        <dbReference type="PIRSR" id="PIRSR601952-2"/>
    </source>
</evidence>
<comment type="cofactor">
    <cofactor evidence="3">
        <name>Mg(2+)</name>
        <dbReference type="ChEBI" id="CHEBI:18420"/>
    </cofactor>
    <text evidence="3">Binds 1 Mg(2+) ion.</text>
</comment>
<feature type="binding site" evidence="3">
    <location>
        <position position="159"/>
    </location>
    <ligand>
        <name>Mg(2+)</name>
        <dbReference type="ChEBI" id="CHEBI:18420"/>
    </ligand>
</feature>